<dbReference type="EMBL" id="CP042437">
    <property type="protein sequence ID" value="QEC78885.1"/>
    <property type="molecule type" value="Genomic_DNA"/>
</dbReference>
<organism evidence="2 3">
    <name type="scientific">Mucilaginibacter ginsenosidivorax</name>
    <dbReference type="NCBI Taxonomy" id="862126"/>
    <lineage>
        <taxon>Bacteria</taxon>
        <taxon>Pseudomonadati</taxon>
        <taxon>Bacteroidota</taxon>
        <taxon>Sphingobacteriia</taxon>
        <taxon>Sphingobacteriales</taxon>
        <taxon>Sphingobacteriaceae</taxon>
        <taxon>Mucilaginibacter</taxon>
    </lineage>
</organism>
<dbReference type="InterPro" id="IPR036188">
    <property type="entry name" value="FAD/NAD-bd_sf"/>
</dbReference>
<dbReference type="InterPro" id="IPR023753">
    <property type="entry name" value="FAD/NAD-binding_dom"/>
</dbReference>
<reference evidence="2 3" key="1">
    <citation type="journal article" date="2013" name="J. Microbiol.">
        <title>Mucilaginibacter ginsenosidivorax sp. nov., with ginsenoside converting activity isolated from sediment.</title>
        <authorList>
            <person name="Kim J.K."/>
            <person name="Choi T.E."/>
            <person name="Liu Q.M."/>
            <person name="Park H.Y."/>
            <person name="Yi T.H."/>
            <person name="Yoon M.H."/>
            <person name="Kim S.C."/>
            <person name="Im W.T."/>
        </authorList>
    </citation>
    <scope>NUCLEOTIDE SEQUENCE [LARGE SCALE GENOMIC DNA]</scope>
    <source>
        <strain evidence="2 3">KHI28</strain>
    </source>
</reference>
<dbReference type="SUPFAM" id="SSF51905">
    <property type="entry name" value="FAD/NAD(P)-binding domain"/>
    <property type="match status" value="1"/>
</dbReference>
<dbReference type="RefSeq" id="WP_147057955.1">
    <property type="nucleotide sequence ID" value="NZ_CP042437.1"/>
</dbReference>
<dbReference type="KEGG" id="mgk:FSB76_24125"/>
<dbReference type="Gene3D" id="3.50.50.60">
    <property type="entry name" value="FAD/NAD(P)-binding domain"/>
    <property type="match status" value="1"/>
</dbReference>
<evidence type="ECO:0000313" key="3">
    <source>
        <dbReference type="Proteomes" id="UP000321362"/>
    </source>
</evidence>
<gene>
    <name evidence="2" type="ORF">FSB76_24125</name>
</gene>
<evidence type="ECO:0000313" key="2">
    <source>
        <dbReference type="EMBL" id="QEC78885.1"/>
    </source>
</evidence>
<evidence type="ECO:0000259" key="1">
    <source>
        <dbReference type="Pfam" id="PF07992"/>
    </source>
</evidence>
<accession>A0A5B8W7G1</accession>
<dbReference type="Proteomes" id="UP000321362">
    <property type="component" value="Chromosome"/>
</dbReference>
<protein>
    <submittedName>
        <fullName evidence="2">FAD-dependent oxidoreductase</fullName>
    </submittedName>
</protein>
<dbReference type="AlphaFoldDB" id="A0A5B8W7G1"/>
<sequence>MEIFDITFIGSGCKSYDAAFESEGLDYKTALVRPGNGPDFDVSRPGKGPEIYMGNLVFMNHNYLSVETLREALVLKSTHFILLVKKMQLPELTDDAPKTAADIGHSDNFSDRSILIVGGGKTAVELATLHVGFHVEVWIVTPDDRLVQHLTLEKEVVLVEMLKKMNINVVYGTLLKAPDKAEKDQVELWFSDKSGNTCGFRIIPEW</sequence>
<dbReference type="Pfam" id="PF07992">
    <property type="entry name" value="Pyr_redox_2"/>
    <property type="match status" value="1"/>
</dbReference>
<feature type="domain" description="FAD/NAD(P)-binding" evidence="1">
    <location>
        <begin position="110"/>
        <end position="192"/>
    </location>
</feature>
<proteinExistence type="predicted"/>
<name>A0A5B8W7G1_9SPHI</name>
<keyword evidence="3" id="KW-1185">Reference proteome</keyword>